<evidence type="ECO:0000313" key="2">
    <source>
        <dbReference type="Proteomes" id="UP000053237"/>
    </source>
</evidence>
<reference evidence="1 2" key="1">
    <citation type="submission" date="2012-05" db="EMBL/GenBank/DDBJ databases">
        <title>Recombination and specialization in a pathogen metapopulation.</title>
        <authorList>
            <person name="Gardiner A."/>
            <person name="Kemen E."/>
            <person name="Schultz-Larsen T."/>
            <person name="MacLean D."/>
            <person name="Van Oosterhout C."/>
            <person name="Jones J.D.G."/>
        </authorList>
    </citation>
    <scope>NUCLEOTIDE SEQUENCE [LARGE SCALE GENOMIC DNA]</scope>
    <source>
        <strain evidence="1 2">Ac Nc2</strain>
    </source>
</reference>
<evidence type="ECO:0000313" key="1">
    <source>
        <dbReference type="EMBL" id="CCI42025.1"/>
    </source>
</evidence>
<proteinExistence type="predicted"/>
<dbReference type="AlphaFoldDB" id="A0A024G6T5"/>
<gene>
    <name evidence="1" type="ORF">BN9_028090</name>
</gene>
<dbReference type="EMBL" id="CAIX01000028">
    <property type="protein sequence ID" value="CCI42025.1"/>
    <property type="molecule type" value="Genomic_DNA"/>
</dbReference>
<sequence>MINRMIRYTKSMHTDFRGCKCCLKLHQAFAGSEISAAATQFRMVTLSAYDNTMYHRVLLDNDEDNFTGAKSMGSDYPSYIIILCNGYRLAGPIEKRPAY</sequence>
<accession>A0A024G6T5</accession>
<organism evidence="1 2">
    <name type="scientific">Albugo candida</name>
    <dbReference type="NCBI Taxonomy" id="65357"/>
    <lineage>
        <taxon>Eukaryota</taxon>
        <taxon>Sar</taxon>
        <taxon>Stramenopiles</taxon>
        <taxon>Oomycota</taxon>
        <taxon>Peronosporomycetes</taxon>
        <taxon>Albuginales</taxon>
        <taxon>Albuginaceae</taxon>
        <taxon>Albugo</taxon>
    </lineage>
</organism>
<dbReference type="Proteomes" id="UP000053237">
    <property type="component" value="Unassembled WGS sequence"/>
</dbReference>
<dbReference type="InParanoid" id="A0A024G6T5"/>
<protein>
    <submittedName>
        <fullName evidence="1">Uncharacterized protein</fullName>
    </submittedName>
</protein>
<comment type="caution">
    <text evidence="1">The sequence shown here is derived from an EMBL/GenBank/DDBJ whole genome shotgun (WGS) entry which is preliminary data.</text>
</comment>
<keyword evidence="2" id="KW-1185">Reference proteome</keyword>
<name>A0A024G6T5_9STRA</name>